<organism evidence="1 2">
    <name type="scientific">Rhabditophanes sp. KR3021</name>
    <dbReference type="NCBI Taxonomy" id="114890"/>
    <lineage>
        <taxon>Eukaryota</taxon>
        <taxon>Metazoa</taxon>
        <taxon>Ecdysozoa</taxon>
        <taxon>Nematoda</taxon>
        <taxon>Chromadorea</taxon>
        <taxon>Rhabditida</taxon>
        <taxon>Tylenchina</taxon>
        <taxon>Panagrolaimomorpha</taxon>
        <taxon>Strongyloidoidea</taxon>
        <taxon>Alloionematidae</taxon>
        <taxon>Rhabditophanes</taxon>
    </lineage>
</organism>
<evidence type="ECO:0000313" key="2">
    <source>
        <dbReference type="WBParaSite" id="RSKR_0000443500.1"/>
    </source>
</evidence>
<accession>A0AC35TUT4</accession>
<proteinExistence type="predicted"/>
<dbReference type="Proteomes" id="UP000095286">
    <property type="component" value="Unplaced"/>
</dbReference>
<sequence>MPVFNVGTDSQFEQLLGAHPDQPILVDFYASWCQPCLRVAPTVMALSDRLINLKFVKVDVDHCKESAKKFGITAMPTFKVLLNGSVVDSLQGANPAALEALAEKWNGKVETPISLVEGQIELSRYYAINGVECLNQEDDCDLLGFLEGKSQLVSDCDEQLIINVPFNIPVKIHSLYFRASGPHAPKSIKVFINNPHTMDFDRAMLSDGVQSFELDAEKLDEGEIVTLRFVKFQNVQNIQFFIQDNQGGKDTTIIDELKIFGMPFSGVNMNDFKRVSVMNVDRLMIDLDVSQLEAIQKDLTHETEVKKEELRQMVGRRYRDVLDASNTLIILGEISNNFSNKLSETQSIIKRTSKKNIQVVEPKNGSDSKFLAINGLMSSINSKNGLTSVYMMLLLERMVADLAQNQVKNEDLLQLLRNFKQTLLNKRKTMDSGLLSDLGAMEGVKECSDQLLAIGVLKTMSTEDFVKCFFDSKREFILDFIKNDGTLEEVIIKVRDTLKMFEEIFGNDGMLYSVFSNLNDSSWKPKGLEFIMNDQLFATNQLIEKEISSINKNSGNQNLPELSKETQKAYCINFIDTLSTDVKPALGLMCDDFKDCSEIVEFLCMLSDTFKSSVFKGPGAKYCFNALFGNTLVEKFKALTVNQLGVASSIFSKKGKIINLKPQNLFAKWMAKFDESITAGVSHELRQVVEEFFIEVSAIHSLVIKFCNYRLDDTNEDLMETFADSIVEMIKNLIDEERNSNSKIEEYEIIPIYSTKFDLESWLGKFRILLGLIQHEPPTLSECMNDNFAKIGDLNTVLTKAAENTLCIFLDHLIALNLSSSDMQRMIVNCSEPLKWLDILQEFESVVVDETVTVKVPTKLNLYIFMFLYEITNSLNVKGIGHLMTRQSTRHLNNKLGCILSKYLKETAEQCSPFSEIVLQLLLDAKILFSMFLNEKFLEVIKILEDKMNGIDVELITPFLNSNSTLFIQKTYMLFGLLQTEQINTKGVGNKLASSSGITELYPRILNAPKLPMLPRLSSVNKDSNAARHREFQYDDQGAGSKSAANVVDSINSMVSKFSNNWFKS</sequence>
<evidence type="ECO:0000313" key="1">
    <source>
        <dbReference type="Proteomes" id="UP000095286"/>
    </source>
</evidence>
<dbReference type="WBParaSite" id="RSKR_0000443500.1">
    <property type="protein sequence ID" value="RSKR_0000443500.1"/>
    <property type="gene ID" value="RSKR_0000443500"/>
</dbReference>
<name>A0AC35TUT4_9BILA</name>
<protein>
    <submittedName>
        <fullName evidence="2">Thioredoxin</fullName>
    </submittedName>
</protein>
<reference evidence="2" key="1">
    <citation type="submission" date="2016-11" db="UniProtKB">
        <authorList>
            <consortium name="WormBaseParasite"/>
        </authorList>
    </citation>
    <scope>IDENTIFICATION</scope>
    <source>
        <strain evidence="2">KR3021</strain>
    </source>
</reference>